<dbReference type="VEuPathDB" id="VectorBase:GPAI046967"/>
<reference evidence="1" key="2">
    <citation type="submission" date="2020-05" db="UniProtKB">
        <authorList>
            <consortium name="EnsemblMetazoa"/>
        </authorList>
    </citation>
    <scope>IDENTIFICATION</scope>
    <source>
        <strain evidence="1">IAEA</strain>
    </source>
</reference>
<dbReference type="Proteomes" id="UP000092445">
    <property type="component" value="Unassembled WGS sequence"/>
</dbReference>
<protein>
    <submittedName>
        <fullName evidence="1">Uncharacterized protein</fullName>
    </submittedName>
</protein>
<reference evidence="2" key="1">
    <citation type="submission" date="2014-03" db="EMBL/GenBank/DDBJ databases">
        <authorList>
            <person name="Aksoy S."/>
            <person name="Warren W."/>
            <person name="Wilson R.K."/>
        </authorList>
    </citation>
    <scope>NUCLEOTIDE SEQUENCE [LARGE SCALE GENOMIC DNA]</scope>
    <source>
        <strain evidence="2">IAEA</strain>
    </source>
</reference>
<organism evidence="1 2">
    <name type="scientific">Glossina pallidipes</name>
    <name type="common">Tsetse fly</name>
    <dbReference type="NCBI Taxonomy" id="7398"/>
    <lineage>
        <taxon>Eukaryota</taxon>
        <taxon>Metazoa</taxon>
        <taxon>Ecdysozoa</taxon>
        <taxon>Arthropoda</taxon>
        <taxon>Hexapoda</taxon>
        <taxon>Insecta</taxon>
        <taxon>Pterygota</taxon>
        <taxon>Neoptera</taxon>
        <taxon>Endopterygota</taxon>
        <taxon>Diptera</taxon>
        <taxon>Brachycera</taxon>
        <taxon>Muscomorpha</taxon>
        <taxon>Hippoboscoidea</taxon>
        <taxon>Glossinidae</taxon>
        <taxon>Glossina</taxon>
    </lineage>
</organism>
<name>A0A1B0AIL0_GLOPL</name>
<accession>A0A1B0AIL0</accession>
<keyword evidence="2" id="KW-1185">Reference proteome</keyword>
<dbReference type="AlphaFoldDB" id="A0A1B0AIL0"/>
<proteinExistence type="predicted"/>
<evidence type="ECO:0000313" key="1">
    <source>
        <dbReference type="EnsemblMetazoa" id="GPAI046967-PA"/>
    </source>
</evidence>
<dbReference type="EnsemblMetazoa" id="GPAI046967-RA">
    <property type="protein sequence ID" value="GPAI046967-PA"/>
    <property type="gene ID" value="GPAI046967"/>
</dbReference>
<evidence type="ECO:0000313" key="2">
    <source>
        <dbReference type="Proteomes" id="UP000092445"/>
    </source>
</evidence>
<sequence length="318" mass="36280">MNITPVLKSLEIYLGSLTLQCQDIILTHVHVVKNEEPSDNSKTIVPKNHKSVYVCIVSLLARCVCGYQILGWLQQLSVTIKVFIKDEKKNYKFLLSLSLKATYKGISGYTKYIKNTLDAFNIQSVHAALRGLYKKRLRPSKLKRRCVTSAQIPQPNRMPLKSLIFFILLNYNIFIVILLQNHKHIPNYEGKASSILNGPSEEFCMGGSHASSGPHYYTTITCFSLYETSRKINKKYQMLINNLLISAEIMFIPRTRKISGAETCPEIENSHLVHIRVPYTMGNSSRAAILRGYHFISISSRSSLGRAWCEVKKLWFEE</sequence>